<dbReference type="CDD" id="cd04645">
    <property type="entry name" value="LbH_gamma_CA_like"/>
    <property type="match status" value="1"/>
</dbReference>
<dbReference type="InterPro" id="IPR011004">
    <property type="entry name" value="Trimer_LpxA-like_sf"/>
</dbReference>
<proteinExistence type="predicted"/>
<protein>
    <submittedName>
        <fullName evidence="1">Carbonic anhydrase/acetyltransferase-like protein (Isoleucine patch superfamily)</fullName>
    </submittedName>
</protein>
<keyword evidence="1" id="KW-0808">Transferase</keyword>
<dbReference type="Pfam" id="PF00132">
    <property type="entry name" value="Hexapep"/>
    <property type="match status" value="1"/>
</dbReference>
<gene>
    <name evidence="1" type="ORF">CLV98_101150</name>
</gene>
<accession>A0A316AQG3</accession>
<dbReference type="Proteomes" id="UP000245880">
    <property type="component" value="Unassembled WGS sequence"/>
</dbReference>
<dbReference type="EMBL" id="QGDT01000001">
    <property type="protein sequence ID" value="PWJ59975.1"/>
    <property type="molecule type" value="Genomic_DNA"/>
</dbReference>
<dbReference type="SUPFAM" id="SSF51161">
    <property type="entry name" value="Trimeric LpxA-like enzymes"/>
    <property type="match status" value="1"/>
</dbReference>
<dbReference type="AlphaFoldDB" id="A0A316AQG3"/>
<dbReference type="PANTHER" id="PTHR13061">
    <property type="entry name" value="DYNACTIN SUBUNIT P25"/>
    <property type="match status" value="1"/>
</dbReference>
<keyword evidence="2" id="KW-1185">Reference proteome</keyword>
<dbReference type="PANTHER" id="PTHR13061:SF29">
    <property type="entry name" value="GAMMA CARBONIC ANHYDRASE-LIKE 1, MITOCHONDRIAL-RELATED"/>
    <property type="match status" value="1"/>
</dbReference>
<dbReference type="Gene3D" id="2.160.10.10">
    <property type="entry name" value="Hexapeptide repeat proteins"/>
    <property type="match status" value="1"/>
</dbReference>
<dbReference type="InterPro" id="IPR001451">
    <property type="entry name" value="Hexapep"/>
</dbReference>
<evidence type="ECO:0000313" key="2">
    <source>
        <dbReference type="Proteomes" id="UP000245880"/>
    </source>
</evidence>
<dbReference type="InterPro" id="IPR050484">
    <property type="entry name" value="Transf_Hexapept/Carb_Anhydrase"/>
</dbReference>
<sequence length="208" mass="22288">MGTSRAVLWIFYCETWILLWPKTKNNKGMALIKSVKGKAPSFGEEGWLADNATIVGDVIFGSHCTVWFNAVVRGDVNSIRIGHHSNIQDGAVVHCTYQRFATQIGNYVSVAHNAIVHGCTIEDHVLIGMGAIVMDGAVIGSGAIVAAGAIVTQGTKVPPGTIYAGNPAKYLKDVSPELNAAIDRTANNYITYSGWFKEEGAEQGQAEH</sequence>
<reference evidence="1 2" key="1">
    <citation type="submission" date="2018-03" db="EMBL/GenBank/DDBJ databases">
        <title>Genomic Encyclopedia of Archaeal and Bacterial Type Strains, Phase II (KMG-II): from individual species to whole genera.</title>
        <authorList>
            <person name="Goeker M."/>
        </authorList>
    </citation>
    <scope>NUCLEOTIDE SEQUENCE [LARGE SCALE GENOMIC DNA]</scope>
    <source>
        <strain evidence="1 2">DSM 100346</strain>
    </source>
</reference>
<evidence type="ECO:0000313" key="1">
    <source>
        <dbReference type="EMBL" id="PWJ59975.1"/>
    </source>
</evidence>
<dbReference type="GO" id="GO:0016740">
    <property type="term" value="F:transferase activity"/>
    <property type="evidence" value="ECO:0007669"/>
    <property type="project" value="UniProtKB-KW"/>
</dbReference>
<comment type="caution">
    <text evidence="1">The sequence shown here is derived from an EMBL/GenBank/DDBJ whole genome shotgun (WGS) entry which is preliminary data.</text>
</comment>
<name>A0A316AQG3_9BACT</name>
<dbReference type="InterPro" id="IPR047324">
    <property type="entry name" value="LbH_gamma_CA-like"/>
</dbReference>
<organism evidence="1 2">
    <name type="scientific">Dyadobacter jejuensis</name>
    <dbReference type="NCBI Taxonomy" id="1082580"/>
    <lineage>
        <taxon>Bacteria</taxon>
        <taxon>Pseudomonadati</taxon>
        <taxon>Bacteroidota</taxon>
        <taxon>Cytophagia</taxon>
        <taxon>Cytophagales</taxon>
        <taxon>Spirosomataceae</taxon>
        <taxon>Dyadobacter</taxon>
    </lineage>
</organism>